<protein>
    <recommendedName>
        <fullName evidence="1">IgGFc-binding protein N-terminal domain-containing protein</fullName>
    </recommendedName>
</protein>
<reference evidence="2 3" key="1">
    <citation type="submission" date="2018-06" db="EMBL/GenBank/DDBJ databases">
        <title>Genomic Encyclopedia of Archaeal and Bacterial Type Strains, Phase II (KMG-II): from individual species to whole genera.</title>
        <authorList>
            <person name="Goeker M."/>
        </authorList>
    </citation>
    <scope>NUCLEOTIDE SEQUENCE [LARGE SCALE GENOMIC DNA]</scope>
    <source>
        <strain evidence="2 3">DSM 6779</strain>
    </source>
</reference>
<evidence type="ECO:0000313" key="2">
    <source>
        <dbReference type="EMBL" id="PZX16358.1"/>
    </source>
</evidence>
<gene>
    <name evidence="2" type="ORF">LX69_01852</name>
</gene>
<evidence type="ECO:0000259" key="1">
    <source>
        <dbReference type="Pfam" id="PF17517"/>
    </source>
</evidence>
<dbReference type="PANTHER" id="PTHR46534:SF1">
    <property type="entry name" value="IGGFC-BINDING PROTEIN N-TERMINAL DOMAIN-CONTAINING PROTEIN"/>
    <property type="match status" value="1"/>
</dbReference>
<dbReference type="Pfam" id="PF17517">
    <property type="entry name" value="IgGFc_binding"/>
    <property type="match status" value="1"/>
</dbReference>
<evidence type="ECO:0000313" key="3">
    <source>
        <dbReference type="Proteomes" id="UP000249239"/>
    </source>
</evidence>
<dbReference type="PANTHER" id="PTHR46534">
    <property type="entry name" value="IGGFC_BINDING DOMAIN-CONTAINING PROTEIN"/>
    <property type="match status" value="1"/>
</dbReference>
<dbReference type="Proteomes" id="UP000249239">
    <property type="component" value="Unassembled WGS sequence"/>
</dbReference>
<name>A0A2W7N8E4_9BACT</name>
<dbReference type="EMBL" id="QKZK01000013">
    <property type="protein sequence ID" value="PZX16358.1"/>
    <property type="molecule type" value="Genomic_DNA"/>
</dbReference>
<keyword evidence="3" id="KW-1185">Reference proteome</keyword>
<feature type="domain" description="IgGFc-binding protein N-terminal" evidence="1">
    <location>
        <begin position="145"/>
        <end position="397"/>
    </location>
</feature>
<sequence length="402" mass="43728">MSASHPLSRWTRLLYKAICIIALLTGLNQHVAQSQTDTEFWFVAPDISSSVGDEPIALRFTAFDEPATVTISMPAQAGFTPFTVNIPANTQLTVRSDDPAYSALFNTAKVENKPINTINNKGLLITATSPITTYYEALNPGNPEAFILKGDNALGTRFIVPSQDEFNNDDTVGNPKPYEQVNIVATEDNTTVTITVPANKSLAGHAAGSTITLTLNKGETYSVQSTSQDDAINLAGIEINADKDIAVTISDDSIKQSGGAAKVQPRDLIGDQLIPVTTLGTEYIAIRTGTSPPDFDRIFIVTTEDDTEFEIFGQYKGLLGTNQQFSFPVTNQTGDIYIKTNKPIYVYQISGLQQQNRNDFGSAILPHIACTGSRTISFTRNFSSTFNLQLMVKGKDRDNFTL</sequence>
<dbReference type="OrthoDB" id="1108781at2"/>
<accession>A0A2W7N8E4</accession>
<proteinExistence type="predicted"/>
<organism evidence="2 3">
    <name type="scientific">Breznakibacter xylanolyticus</name>
    <dbReference type="NCBI Taxonomy" id="990"/>
    <lineage>
        <taxon>Bacteria</taxon>
        <taxon>Pseudomonadati</taxon>
        <taxon>Bacteroidota</taxon>
        <taxon>Bacteroidia</taxon>
        <taxon>Marinilabiliales</taxon>
        <taxon>Marinilabiliaceae</taxon>
        <taxon>Breznakibacter</taxon>
    </lineage>
</organism>
<dbReference type="RefSeq" id="WP_111445708.1">
    <property type="nucleotide sequence ID" value="NZ_QKZK01000013.1"/>
</dbReference>
<dbReference type="InterPro" id="IPR035234">
    <property type="entry name" value="IgGFc-bd_N"/>
</dbReference>
<dbReference type="AlphaFoldDB" id="A0A2W7N8E4"/>
<comment type="caution">
    <text evidence="2">The sequence shown here is derived from an EMBL/GenBank/DDBJ whole genome shotgun (WGS) entry which is preliminary data.</text>
</comment>